<evidence type="ECO:0000313" key="2">
    <source>
        <dbReference type="Proteomes" id="UP000216446"/>
    </source>
</evidence>
<comment type="caution">
    <text evidence="1">The sequence shown here is derived from an EMBL/GenBank/DDBJ whole genome shotgun (WGS) entry which is preliminary data.</text>
</comment>
<gene>
    <name evidence="1" type="ORF">BSZ36_18075</name>
</gene>
<dbReference type="InParanoid" id="A0A259TUP2"/>
<reference evidence="1 2" key="1">
    <citation type="submission" date="2016-11" db="EMBL/GenBank/DDBJ databases">
        <title>Study of marine rhodopsin-containing bacteria.</title>
        <authorList>
            <person name="Yoshizawa S."/>
            <person name="Kumagai Y."/>
            <person name="Kogure K."/>
        </authorList>
    </citation>
    <scope>NUCLEOTIDE SEQUENCE [LARGE SCALE GENOMIC DNA]</scope>
    <source>
        <strain evidence="1 2">SG-29</strain>
    </source>
</reference>
<protein>
    <submittedName>
        <fullName evidence="1">Uncharacterized protein</fullName>
    </submittedName>
</protein>
<proteinExistence type="predicted"/>
<name>A0A259TUP2_9BACT</name>
<accession>A0A259TUP2</accession>
<keyword evidence="2" id="KW-1185">Reference proteome</keyword>
<organism evidence="1 2">
    <name type="scientific">Rubricoccus marinus</name>
    <dbReference type="NCBI Taxonomy" id="716817"/>
    <lineage>
        <taxon>Bacteria</taxon>
        <taxon>Pseudomonadati</taxon>
        <taxon>Rhodothermota</taxon>
        <taxon>Rhodothermia</taxon>
        <taxon>Rhodothermales</taxon>
        <taxon>Rubricoccaceae</taxon>
        <taxon>Rubricoccus</taxon>
    </lineage>
</organism>
<sequence length="213" mass="23470">MVYGTLLPLPASMNPDLILSRLDIVPSEVTDDVVGDLRSAGFDVETHKRENHPFASLEWLVPTAITLVISQYASGLVREAAKEHYPVLKRALLRLVGRTTGPERQTPVSRVSTSGKDTTGEPPVVFSVLTTLRDEKRVRFMFTHDLDADQHEAAVSDLLGAIDRYASGAPDDPITAQIPAEGTWPKNDLVLRYSTQPGYGWRIVDLRPPQLSS</sequence>
<dbReference type="EMBL" id="MQWB01000011">
    <property type="protein sequence ID" value="OZC01347.1"/>
    <property type="molecule type" value="Genomic_DNA"/>
</dbReference>
<dbReference type="Proteomes" id="UP000216446">
    <property type="component" value="Unassembled WGS sequence"/>
</dbReference>
<evidence type="ECO:0000313" key="1">
    <source>
        <dbReference type="EMBL" id="OZC01347.1"/>
    </source>
</evidence>
<dbReference type="AlphaFoldDB" id="A0A259TUP2"/>